<keyword evidence="4 6" id="KW-1133">Transmembrane helix</keyword>
<keyword evidence="8" id="KW-1185">Reference proteome</keyword>
<evidence type="ECO:0000256" key="5">
    <source>
        <dbReference type="ARBA" id="ARBA00023136"/>
    </source>
</evidence>
<evidence type="ECO:0000256" key="3">
    <source>
        <dbReference type="ARBA" id="ARBA00022692"/>
    </source>
</evidence>
<dbReference type="AlphaFoldDB" id="A0AA86XRF5"/>
<dbReference type="GO" id="GO:0005886">
    <property type="term" value="C:plasma membrane"/>
    <property type="evidence" value="ECO:0007669"/>
    <property type="project" value="TreeGrafter"/>
</dbReference>
<comment type="caution">
    <text evidence="7">The sequence shown here is derived from an EMBL/GenBank/DDBJ whole genome shotgun (WGS) entry which is preliminary data.</text>
</comment>
<keyword evidence="5 6" id="KW-0472">Membrane</keyword>
<sequence>MHHLALSDMMGTYLKGNIMQDVIDISWWQLLFFSSLLLLPITINHKLKLGLGKEASISIIRMVIQLFLVGLYLEYLFTLNSLWVNLLWLFTMIIVGASSIVEKSRLPRNLLLAPVAVSLAVTCVPIVLFICFFIIKPTPVFNAQYLIPIAGMLLGNSLSSNIVALQNLFSAFETQKSEYEAAIALGASPTYAAAPFVRNAIQKAMSPIMASMATTGLVTLPGMMTGQILGGASPMIAIKYQLMIMLAIFVMMSCSLALALHLSLKTSLTKEGRVLAQIQPSK</sequence>
<gene>
    <name evidence="7" type="ORF">VCR31J2_1270605</name>
</gene>
<feature type="transmembrane region" description="Helical" evidence="6">
    <location>
        <begin position="25"/>
        <end position="43"/>
    </location>
</feature>
<reference evidence="7 8" key="1">
    <citation type="submission" date="2014-06" db="EMBL/GenBank/DDBJ databases">
        <authorList>
            <person name="Le Roux F."/>
        </authorList>
    </citation>
    <scope>NUCLEOTIDE SEQUENCE [LARGE SCALE GENOMIC DNA]</scope>
    <source>
        <strain evidence="7 8">J2-31</strain>
    </source>
</reference>
<feature type="transmembrane region" description="Helical" evidence="6">
    <location>
        <begin position="110"/>
        <end position="135"/>
    </location>
</feature>
<evidence type="ECO:0000256" key="2">
    <source>
        <dbReference type="ARBA" id="ARBA00005268"/>
    </source>
</evidence>
<comment type="subcellular location">
    <subcellularLocation>
        <location evidence="1">Membrane</location>
        <topology evidence="1">Multi-pass membrane protein</topology>
    </subcellularLocation>
</comment>
<dbReference type="PANTHER" id="PTHR30028">
    <property type="entry name" value="UPF0014 INNER MEMBRANE PROTEIN YBBM-RELATED"/>
    <property type="match status" value="1"/>
</dbReference>
<dbReference type="Proteomes" id="UP000041625">
    <property type="component" value="Unassembled WGS sequence"/>
</dbReference>
<dbReference type="PANTHER" id="PTHR30028:SF0">
    <property type="entry name" value="PROTEIN ALUMINUM SENSITIVE 3"/>
    <property type="match status" value="1"/>
</dbReference>
<feature type="transmembrane region" description="Helical" evidence="6">
    <location>
        <begin position="82"/>
        <end position="101"/>
    </location>
</feature>
<organism evidence="7 8">
    <name type="scientific">Vibrio coralliirubri</name>
    <dbReference type="NCBI Taxonomy" id="1516159"/>
    <lineage>
        <taxon>Bacteria</taxon>
        <taxon>Pseudomonadati</taxon>
        <taxon>Pseudomonadota</taxon>
        <taxon>Gammaproteobacteria</taxon>
        <taxon>Vibrionales</taxon>
        <taxon>Vibrionaceae</taxon>
        <taxon>Vibrio</taxon>
    </lineage>
</organism>
<evidence type="ECO:0000256" key="4">
    <source>
        <dbReference type="ARBA" id="ARBA00022989"/>
    </source>
</evidence>
<evidence type="ECO:0000313" key="8">
    <source>
        <dbReference type="Proteomes" id="UP000041625"/>
    </source>
</evidence>
<proteinExistence type="inferred from homology"/>
<feature type="transmembrane region" description="Helical" evidence="6">
    <location>
        <begin position="147"/>
        <end position="169"/>
    </location>
</feature>
<feature type="transmembrane region" description="Helical" evidence="6">
    <location>
        <begin position="55"/>
        <end position="76"/>
    </location>
</feature>
<name>A0AA86XRF5_9VIBR</name>
<protein>
    <submittedName>
        <fullName evidence="7">ABC-type uncharacterized transport system, permease component</fullName>
    </submittedName>
</protein>
<feature type="transmembrane region" description="Helical" evidence="6">
    <location>
        <begin position="208"/>
        <end position="230"/>
    </location>
</feature>
<dbReference type="EMBL" id="CCKJ01000032">
    <property type="protein sequence ID" value="CDT62099.1"/>
    <property type="molecule type" value="Genomic_DNA"/>
</dbReference>
<keyword evidence="3 6" id="KW-0812">Transmembrane</keyword>
<evidence type="ECO:0000313" key="7">
    <source>
        <dbReference type="EMBL" id="CDT62099.1"/>
    </source>
</evidence>
<feature type="transmembrane region" description="Helical" evidence="6">
    <location>
        <begin position="242"/>
        <end position="264"/>
    </location>
</feature>
<accession>A0AA86XRF5</accession>
<dbReference type="Pfam" id="PF03649">
    <property type="entry name" value="UPF0014"/>
    <property type="match status" value="1"/>
</dbReference>
<comment type="similarity">
    <text evidence="2">Belongs to the UPF0014 family.</text>
</comment>
<evidence type="ECO:0000256" key="1">
    <source>
        <dbReference type="ARBA" id="ARBA00004141"/>
    </source>
</evidence>
<evidence type="ECO:0000256" key="6">
    <source>
        <dbReference type="SAM" id="Phobius"/>
    </source>
</evidence>
<dbReference type="InterPro" id="IPR005226">
    <property type="entry name" value="UPF0014_fam"/>
</dbReference>